<keyword evidence="1" id="KW-0805">Transcription regulation</keyword>
<dbReference type="OrthoDB" id="1007667at2"/>
<dbReference type="EMBL" id="CP042437">
    <property type="protein sequence ID" value="QEC79447.1"/>
    <property type="molecule type" value="Genomic_DNA"/>
</dbReference>
<keyword evidence="2" id="KW-0238">DNA-binding</keyword>
<dbReference type="KEGG" id="mgk:FSB76_27145"/>
<gene>
    <name evidence="5" type="ORF">FSB76_27145</name>
</gene>
<organism evidence="5 6">
    <name type="scientific">Mucilaginibacter ginsenosidivorax</name>
    <dbReference type="NCBI Taxonomy" id="862126"/>
    <lineage>
        <taxon>Bacteria</taxon>
        <taxon>Pseudomonadati</taxon>
        <taxon>Bacteroidota</taxon>
        <taxon>Sphingobacteriia</taxon>
        <taxon>Sphingobacteriales</taxon>
        <taxon>Sphingobacteriaceae</taxon>
        <taxon>Mucilaginibacter</taxon>
    </lineage>
</organism>
<dbReference type="GO" id="GO:0003700">
    <property type="term" value="F:DNA-binding transcription factor activity"/>
    <property type="evidence" value="ECO:0007669"/>
    <property type="project" value="InterPro"/>
</dbReference>
<evidence type="ECO:0000256" key="3">
    <source>
        <dbReference type="ARBA" id="ARBA00023163"/>
    </source>
</evidence>
<evidence type="ECO:0000256" key="2">
    <source>
        <dbReference type="ARBA" id="ARBA00023125"/>
    </source>
</evidence>
<dbReference type="Gene3D" id="1.10.10.60">
    <property type="entry name" value="Homeodomain-like"/>
    <property type="match status" value="1"/>
</dbReference>
<proteinExistence type="predicted"/>
<evidence type="ECO:0000313" key="5">
    <source>
        <dbReference type="EMBL" id="QEC79447.1"/>
    </source>
</evidence>
<feature type="domain" description="HTH araC/xylS-type" evidence="4">
    <location>
        <begin position="198"/>
        <end position="296"/>
    </location>
</feature>
<dbReference type="PROSITE" id="PS01124">
    <property type="entry name" value="HTH_ARAC_FAMILY_2"/>
    <property type="match status" value="1"/>
</dbReference>
<dbReference type="SUPFAM" id="SSF46689">
    <property type="entry name" value="Homeodomain-like"/>
    <property type="match status" value="1"/>
</dbReference>
<reference evidence="5 6" key="1">
    <citation type="journal article" date="2013" name="J. Microbiol.">
        <title>Mucilaginibacter ginsenosidivorax sp. nov., with ginsenoside converting activity isolated from sediment.</title>
        <authorList>
            <person name="Kim J.K."/>
            <person name="Choi T.E."/>
            <person name="Liu Q.M."/>
            <person name="Park H.Y."/>
            <person name="Yi T.H."/>
            <person name="Yoon M.H."/>
            <person name="Kim S.C."/>
            <person name="Im W.T."/>
        </authorList>
    </citation>
    <scope>NUCLEOTIDE SEQUENCE [LARGE SCALE GENOMIC DNA]</scope>
    <source>
        <strain evidence="5 6">KHI28</strain>
    </source>
</reference>
<dbReference type="Pfam" id="PF12833">
    <property type="entry name" value="HTH_18"/>
    <property type="match status" value="1"/>
</dbReference>
<keyword evidence="3" id="KW-0804">Transcription</keyword>
<dbReference type="PANTHER" id="PTHR43280">
    <property type="entry name" value="ARAC-FAMILY TRANSCRIPTIONAL REGULATOR"/>
    <property type="match status" value="1"/>
</dbReference>
<accession>A0A5B8W7I8</accession>
<evidence type="ECO:0000256" key="1">
    <source>
        <dbReference type="ARBA" id="ARBA00023015"/>
    </source>
</evidence>
<keyword evidence="6" id="KW-1185">Reference proteome</keyword>
<dbReference type="InterPro" id="IPR018060">
    <property type="entry name" value="HTH_AraC"/>
</dbReference>
<dbReference type="GO" id="GO:0043565">
    <property type="term" value="F:sequence-specific DNA binding"/>
    <property type="evidence" value="ECO:0007669"/>
    <property type="project" value="InterPro"/>
</dbReference>
<protein>
    <submittedName>
        <fullName evidence="5">Helix-turn-helix domain-containing protein</fullName>
    </submittedName>
</protein>
<dbReference type="Proteomes" id="UP000321362">
    <property type="component" value="Chromosome"/>
</dbReference>
<sequence>MEKTTLPYYTEINDFLASIPWPARTTCPDFYCLRLKPLDQEGVSVYRPPFRRSFYFFALLFNSGKIEVNYGDETVQDPETYLVFHSPNLVYSFAHNNALEGYVIYFKAEAFSFFKPEFHLQFPLFNMLHTNLFKFDYATFSQLVPHFEAVFTAYERSDKSQYIEARIKLLGLLYHLEDFAVKSGKDARLATTQQLLLSKFVRLIDNHYINKRTVKEYADMLSVTPNYLSQSIKKESGRNALTFIAERLAKEAKSLILYTSAEIAEIGYQLNFSDPTNFGKFFKKQAGLSPSAYRKHHKQSN</sequence>
<dbReference type="InterPro" id="IPR009057">
    <property type="entry name" value="Homeodomain-like_sf"/>
</dbReference>
<dbReference type="SMART" id="SM00342">
    <property type="entry name" value="HTH_ARAC"/>
    <property type="match status" value="1"/>
</dbReference>
<dbReference type="PANTHER" id="PTHR43280:SF32">
    <property type="entry name" value="TRANSCRIPTIONAL REGULATORY PROTEIN"/>
    <property type="match status" value="1"/>
</dbReference>
<evidence type="ECO:0000313" key="6">
    <source>
        <dbReference type="Proteomes" id="UP000321362"/>
    </source>
</evidence>
<evidence type="ECO:0000259" key="4">
    <source>
        <dbReference type="PROSITE" id="PS01124"/>
    </source>
</evidence>
<dbReference type="AlphaFoldDB" id="A0A5B8W7I8"/>
<dbReference type="RefSeq" id="WP_147059052.1">
    <property type="nucleotide sequence ID" value="NZ_CP042437.1"/>
</dbReference>
<name>A0A5B8W7I8_9SPHI</name>